<comment type="caution">
    <text evidence="1">The sequence shown here is derived from an EMBL/GenBank/DDBJ whole genome shotgun (WGS) entry which is preliminary data.</text>
</comment>
<name>A0A3D9YL01_9HYPH</name>
<reference evidence="1 2" key="1">
    <citation type="submission" date="2018-08" db="EMBL/GenBank/DDBJ databases">
        <title>Genomic Encyclopedia of Type Strains, Phase IV (KMG-IV): sequencing the most valuable type-strain genomes for metagenomic binning, comparative biology and taxonomic classification.</title>
        <authorList>
            <person name="Goeker M."/>
        </authorList>
    </citation>
    <scope>NUCLEOTIDE SEQUENCE [LARGE SCALE GENOMIC DNA]</scope>
    <source>
        <strain evidence="1 2">BW863</strain>
    </source>
</reference>
<protein>
    <submittedName>
        <fullName evidence="1">Uncharacterized protein</fullName>
    </submittedName>
</protein>
<dbReference type="Proteomes" id="UP000256900">
    <property type="component" value="Unassembled WGS sequence"/>
</dbReference>
<gene>
    <name evidence="1" type="ORF">DES32_3142</name>
</gene>
<sequence length="130" mass="14285">MRTYKKPMWPEAEEIYALAQRFQHAGGTRILVSEATAALVAHALRRFADEKSKPAEFEYGLFRVEVIGPYPVDKIQVVTRDRQIGDAAFDILVSKNPGAKVSLLHSSSVLRSNESPTITTAQPGKTDGAT</sequence>
<dbReference type="EMBL" id="QUMO01000006">
    <property type="protein sequence ID" value="REF83226.1"/>
    <property type="molecule type" value="Genomic_DNA"/>
</dbReference>
<evidence type="ECO:0000313" key="2">
    <source>
        <dbReference type="Proteomes" id="UP000256900"/>
    </source>
</evidence>
<accession>A0A3D9YL01</accession>
<dbReference type="AlphaFoldDB" id="A0A3D9YL01"/>
<organism evidence="1 2">
    <name type="scientific">Methylovirgula ligni</name>
    <dbReference type="NCBI Taxonomy" id="569860"/>
    <lineage>
        <taxon>Bacteria</taxon>
        <taxon>Pseudomonadati</taxon>
        <taxon>Pseudomonadota</taxon>
        <taxon>Alphaproteobacteria</taxon>
        <taxon>Hyphomicrobiales</taxon>
        <taxon>Beijerinckiaceae</taxon>
        <taxon>Methylovirgula</taxon>
    </lineage>
</organism>
<evidence type="ECO:0000313" key="1">
    <source>
        <dbReference type="EMBL" id="REF83226.1"/>
    </source>
</evidence>
<keyword evidence="2" id="KW-1185">Reference proteome</keyword>
<proteinExistence type="predicted"/>